<dbReference type="GO" id="GO:0003700">
    <property type="term" value="F:DNA-binding transcription factor activity"/>
    <property type="evidence" value="ECO:0007669"/>
    <property type="project" value="InterPro"/>
</dbReference>
<dbReference type="EMBL" id="PYMH01000002">
    <property type="protein sequence ID" value="PSU34765.1"/>
    <property type="molecule type" value="Genomic_DNA"/>
</dbReference>
<protein>
    <submittedName>
        <fullName evidence="2">MarR family transcriptional regulator</fullName>
    </submittedName>
</protein>
<dbReference type="PANTHER" id="PTHR33164:SF43">
    <property type="entry name" value="HTH-TYPE TRANSCRIPTIONAL REPRESSOR YETL"/>
    <property type="match status" value="1"/>
</dbReference>
<dbReference type="SMART" id="SM00347">
    <property type="entry name" value="HTH_MARR"/>
    <property type="match status" value="1"/>
</dbReference>
<dbReference type="InterPro" id="IPR000835">
    <property type="entry name" value="HTH_MarR-typ"/>
</dbReference>
<comment type="caution">
    <text evidence="2">The sequence shown here is derived from an EMBL/GenBank/DDBJ whole genome shotgun (WGS) entry which is preliminary data.</text>
</comment>
<dbReference type="PRINTS" id="PR00598">
    <property type="entry name" value="HTHMARR"/>
</dbReference>
<gene>
    <name evidence="2" type="ORF">C9I99_06630</name>
</gene>
<reference evidence="2 3" key="1">
    <citation type="submission" date="2018-03" db="EMBL/GenBank/DDBJ databases">
        <title>Whole genome sequencing of Histamine producing bacteria.</title>
        <authorList>
            <person name="Butler K."/>
        </authorList>
    </citation>
    <scope>NUCLEOTIDE SEQUENCE [LARGE SCALE GENOMIC DNA]</scope>
    <source>
        <strain evidence="2 3">JCM 13586</strain>
    </source>
</reference>
<evidence type="ECO:0000313" key="3">
    <source>
        <dbReference type="Proteomes" id="UP000241222"/>
    </source>
</evidence>
<dbReference type="SUPFAM" id="SSF46785">
    <property type="entry name" value="Winged helix' DNA-binding domain"/>
    <property type="match status" value="1"/>
</dbReference>
<dbReference type="InterPro" id="IPR036388">
    <property type="entry name" value="WH-like_DNA-bd_sf"/>
</dbReference>
<dbReference type="OrthoDB" id="6196575at2"/>
<dbReference type="AlphaFoldDB" id="A0A2T3J105"/>
<dbReference type="PROSITE" id="PS50995">
    <property type="entry name" value="HTH_MARR_2"/>
    <property type="match status" value="1"/>
</dbReference>
<dbReference type="Gene3D" id="1.10.10.10">
    <property type="entry name" value="Winged helix-like DNA-binding domain superfamily/Winged helix DNA-binding domain"/>
    <property type="match status" value="1"/>
</dbReference>
<dbReference type="Pfam" id="PF01047">
    <property type="entry name" value="MarR"/>
    <property type="match status" value="1"/>
</dbReference>
<evidence type="ECO:0000259" key="1">
    <source>
        <dbReference type="PROSITE" id="PS50995"/>
    </source>
</evidence>
<feature type="domain" description="HTH marR-type" evidence="1">
    <location>
        <begin position="7"/>
        <end position="137"/>
    </location>
</feature>
<accession>A0A2T3J105</accession>
<dbReference type="InterPro" id="IPR036390">
    <property type="entry name" value="WH_DNA-bd_sf"/>
</dbReference>
<evidence type="ECO:0000313" key="2">
    <source>
        <dbReference type="EMBL" id="PSU34765.1"/>
    </source>
</evidence>
<keyword evidence="3" id="KW-1185">Reference proteome</keyword>
<organism evidence="2 3">
    <name type="scientific">Photobacterium lutimaris</name>
    <dbReference type="NCBI Taxonomy" id="388278"/>
    <lineage>
        <taxon>Bacteria</taxon>
        <taxon>Pseudomonadati</taxon>
        <taxon>Pseudomonadota</taxon>
        <taxon>Gammaproteobacteria</taxon>
        <taxon>Vibrionales</taxon>
        <taxon>Vibrionaceae</taxon>
        <taxon>Photobacterium</taxon>
    </lineage>
</organism>
<dbReference type="InterPro" id="IPR039422">
    <property type="entry name" value="MarR/SlyA-like"/>
</dbReference>
<dbReference type="GO" id="GO:0006950">
    <property type="term" value="P:response to stress"/>
    <property type="evidence" value="ECO:0007669"/>
    <property type="project" value="TreeGrafter"/>
</dbReference>
<proteinExistence type="predicted"/>
<dbReference type="PANTHER" id="PTHR33164">
    <property type="entry name" value="TRANSCRIPTIONAL REGULATOR, MARR FAMILY"/>
    <property type="match status" value="1"/>
</dbReference>
<name>A0A2T3J105_9GAMM</name>
<sequence length="145" mass="16773">MSESKSLESVFHLVHMLKRQMHEHIEQLDLSITPMHLRVLKIIKRKQTCTAVDIAQFMNRDKAQVTRLLNELIKQSMIEKVPNPEDKRSQRLLVTREGEKILAKLAIIDGKMNEKMMKGISPEELKEFKRITGLMAANLTDIALK</sequence>
<dbReference type="Proteomes" id="UP000241222">
    <property type="component" value="Unassembled WGS sequence"/>
</dbReference>
<dbReference type="RefSeq" id="WP_107348090.1">
    <property type="nucleotide sequence ID" value="NZ_PYMH01000002.1"/>
</dbReference>